<gene>
    <name evidence="2" type="ORF">GCK72_002343</name>
</gene>
<comment type="caution">
    <text evidence="2">The sequence shown here is derived from an EMBL/GenBank/DDBJ whole genome shotgun (WGS) entry which is preliminary data.</text>
</comment>
<dbReference type="AlphaFoldDB" id="A0A6A5HV16"/>
<proteinExistence type="predicted"/>
<protein>
    <submittedName>
        <fullName evidence="2">Uncharacterized protein</fullName>
    </submittedName>
</protein>
<evidence type="ECO:0000313" key="3">
    <source>
        <dbReference type="Proteomes" id="UP000483820"/>
    </source>
</evidence>
<evidence type="ECO:0000256" key="1">
    <source>
        <dbReference type="SAM" id="MobiDB-lite"/>
    </source>
</evidence>
<dbReference type="KEGG" id="crq:GCK72_002343"/>
<dbReference type="RefSeq" id="XP_003112208.2">
    <property type="nucleotide sequence ID" value="XM_003112160.2"/>
</dbReference>
<reference evidence="2 3" key="1">
    <citation type="submission" date="2019-12" db="EMBL/GenBank/DDBJ databases">
        <title>Chromosome-level assembly of the Caenorhabditis remanei genome.</title>
        <authorList>
            <person name="Teterina A.A."/>
            <person name="Willis J.H."/>
            <person name="Phillips P.C."/>
        </authorList>
    </citation>
    <scope>NUCLEOTIDE SEQUENCE [LARGE SCALE GENOMIC DNA]</scope>
    <source>
        <strain evidence="2 3">PX506</strain>
        <tissue evidence="2">Whole organism</tissue>
    </source>
</reference>
<feature type="compositionally biased region" description="Basic and acidic residues" evidence="1">
    <location>
        <begin position="1"/>
        <end position="12"/>
    </location>
</feature>
<dbReference type="GeneID" id="9810464"/>
<dbReference type="EMBL" id="WUAV01000001">
    <property type="protein sequence ID" value="KAF1770524.1"/>
    <property type="molecule type" value="Genomic_DNA"/>
</dbReference>
<dbReference type="CTD" id="9810464"/>
<feature type="region of interest" description="Disordered" evidence="1">
    <location>
        <begin position="1"/>
        <end position="27"/>
    </location>
</feature>
<organism evidence="2 3">
    <name type="scientific">Caenorhabditis remanei</name>
    <name type="common">Caenorhabditis vulgaris</name>
    <dbReference type="NCBI Taxonomy" id="31234"/>
    <lineage>
        <taxon>Eukaryota</taxon>
        <taxon>Metazoa</taxon>
        <taxon>Ecdysozoa</taxon>
        <taxon>Nematoda</taxon>
        <taxon>Chromadorea</taxon>
        <taxon>Rhabditida</taxon>
        <taxon>Rhabditina</taxon>
        <taxon>Rhabditomorpha</taxon>
        <taxon>Rhabditoidea</taxon>
        <taxon>Rhabditidae</taxon>
        <taxon>Peloderinae</taxon>
        <taxon>Caenorhabditis</taxon>
    </lineage>
</organism>
<feature type="compositionally biased region" description="Polar residues" evidence="1">
    <location>
        <begin position="344"/>
        <end position="364"/>
    </location>
</feature>
<accession>A0A6A5HV16</accession>
<dbReference type="Proteomes" id="UP000483820">
    <property type="component" value="Chromosome I"/>
</dbReference>
<sequence>MHEKVSEGERSMKTSSQSSSSSVNTSDVDALGQRTDHLIYNCYEFEKSTSSLNEYRHWIKEKETANVEVLEKALSSILDLGESFGKLGPKMDKDIEDSLAWLFAKVGWRPTNIMHPNIGYAGYEDMLLRYCDLKKELDKMRVINLRASNIRTQVVQQQLETRQMNDKLDELRCRWKFLTVTKTIASRNLGYNDGLSMLFSLPILLPGIIFHEKTSHTYASDLLDIFKRLLVVAEAIQYERSPTNDPIVTNSNILYHLSQPSVPSLYVPIQYADSNGEVTAPEEKILPVARDSAHTLIASENGEVHAPENSILPIARDSALSLVSSENGEVSATSEYNMPIAKDSATTLGSNESPKPLSKTQLTSGVEVKRNTNSIKSQRRG</sequence>
<name>A0A6A5HV16_CAERE</name>
<evidence type="ECO:0000313" key="2">
    <source>
        <dbReference type="EMBL" id="KAF1770524.1"/>
    </source>
</evidence>
<feature type="compositionally biased region" description="Polar residues" evidence="1">
    <location>
        <begin position="371"/>
        <end position="381"/>
    </location>
</feature>
<feature type="region of interest" description="Disordered" evidence="1">
    <location>
        <begin position="331"/>
        <end position="381"/>
    </location>
</feature>